<gene>
    <name evidence="2" type="ORF">CCACVL1_03496</name>
</gene>
<keyword evidence="3" id="KW-1185">Reference proteome</keyword>
<dbReference type="EMBL" id="AWWV01006720">
    <property type="protein sequence ID" value="OMP00021.1"/>
    <property type="molecule type" value="Genomic_DNA"/>
</dbReference>
<feature type="compositionally biased region" description="Basic residues" evidence="1">
    <location>
        <begin position="1"/>
        <end position="13"/>
    </location>
</feature>
<dbReference type="Gramene" id="OMP00021">
    <property type="protein sequence ID" value="OMP00021"/>
    <property type="gene ID" value="CCACVL1_03496"/>
</dbReference>
<proteinExistence type="predicted"/>
<evidence type="ECO:0000256" key="1">
    <source>
        <dbReference type="SAM" id="MobiDB-lite"/>
    </source>
</evidence>
<feature type="region of interest" description="Disordered" evidence="1">
    <location>
        <begin position="1"/>
        <end position="37"/>
    </location>
</feature>
<dbReference type="Proteomes" id="UP000188268">
    <property type="component" value="Unassembled WGS sequence"/>
</dbReference>
<sequence length="68" mass="7527">MITSIKRKQGTKKRREDNEDFGKKGFGPRCTAGMGGQGFTISKEAAANYEASEDLEFNKSIRSHDVSN</sequence>
<protein>
    <submittedName>
        <fullName evidence="2">Uncharacterized protein</fullName>
    </submittedName>
</protein>
<reference evidence="2 3" key="1">
    <citation type="submission" date="2013-09" db="EMBL/GenBank/DDBJ databases">
        <title>Corchorus capsularis genome sequencing.</title>
        <authorList>
            <person name="Alam M."/>
            <person name="Haque M.S."/>
            <person name="Islam M.S."/>
            <person name="Emdad E.M."/>
            <person name="Islam M.M."/>
            <person name="Ahmed B."/>
            <person name="Halim A."/>
            <person name="Hossen Q.M.M."/>
            <person name="Hossain M.Z."/>
            <person name="Ahmed R."/>
            <person name="Khan M.M."/>
            <person name="Islam R."/>
            <person name="Rashid M.M."/>
            <person name="Khan S.A."/>
            <person name="Rahman M.S."/>
            <person name="Alam M."/>
        </authorList>
    </citation>
    <scope>NUCLEOTIDE SEQUENCE [LARGE SCALE GENOMIC DNA]</scope>
    <source>
        <strain evidence="3">cv. CVL-1</strain>
        <tissue evidence="2">Whole seedling</tissue>
    </source>
</reference>
<dbReference type="AlphaFoldDB" id="A0A1R3JYW9"/>
<feature type="compositionally biased region" description="Basic and acidic residues" evidence="1">
    <location>
        <begin position="14"/>
        <end position="23"/>
    </location>
</feature>
<comment type="caution">
    <text evidence="2">The sequence shown here is derived from an EMBL/GenBank/DDBJ whole genome shotgun (WGS) entry which is preliminary data.</text>
</comment>
<evidence type="ECO:0000313" key="2">
    <source>
        <dbReference type="EMBL" id="OMP00021.1"/>
    </source>
</evidence>
<organism evidence="2 3">
    <name type="scientific">Corchorus capsularis</name>
    <name type="common">Jute</name>
    <dbReference type="NCBI Taxonomy" id="210143"/>
    <lineage>
        <taxon>Eukaryota</taxon>
        <taxon>Viridiplantae</taxon>
        <taxon>Streptophyta</taxon>
        <taxon>Embryophyta</taxon>
        <taxon>Tracheophyta</taxon>
        <taxon>Spermatophyta</taxon>
        <taxon>Magnoliopsida</taxon>
        <taxon>eudicotyledons</taxon>
        <taxon>Gunneridae</taxon>
        <taxon>Pentapetalae</taxon>
        <taxon>rosids</taxon>
        <taxon>malvids</taxon>
        <taxon>Malvales</taxon>
        <taxon>Malvaceae</taxon>
        <taxon>Grewioideae</taxon>
        <taxon>Apeibeae</taxon>
        <taxon>Corchorus</taxon>
    </lineage>
</organism>
<evidence type="ECO:0000313" key="3">
    <source>
        <dbReference type="Proteomes" id="UP000188268"/>
    </source>
</evidence>
<accession>A0A1R3JYW9</accession>
<name>A0A1R3JYW9_COCAP</name>